<dbReference type="GO" id="GO:0005739">
    <property type="term" value="C:mitochondrion"/>
    <property type="evidence" value="ECO:0007669"/>
    <property type="project" value="UniProtKB-SubCell"/>
</dbReference>
<dbReference type="GO" id="GO:0007005">
    <property type="term" value="P:mitochondrion organization"/>
    <property type="evidence" value="ECO:0007669"/>
    <property type="project" value="TreeGrafter"/>
</dbReference>
<dbReference type="PROSITE" id="PS51375">
    <property type="entry name" value="PPR"/>
    <property type="match status" value="2"/>
</dbReference>
<dbReference type="GO" id="GO:0006396">
    <property type="term" value="P:RNA processing"/>
    <property type="evidence" value="ECO:0007669"/>
    <property type="project" value="TreeGrafter"/>
</dbReference>
<evidence type="ECO:0000256" key="2">
    <source>
        <dbReference type="ARBA" id="ARBA00044527"/>
    </source>
</evidence>
<evidence type="ECO:0000313" key="5">
    <source>
        <dbReference type="Proteomes" id="UP000094236"/>
    </source>
</evidence>
<comment type="subcellular location">
    <subcellularLocation>
        <location evidence="1">Mitochondrion</location>
    </subcellularLocation>
</comment>
<dbReference type="Pfam" id="PF13041">
    <property type="entry name" value="PPR_2"/>
    <property type="match status" value="1"/>
</dbReference>
<dbReference type="AlphaFoldDB" id="A0A1E4TTZ6"/>
<dbReference type="InterPro" id="IPR011990">
    <property type="entry name" value="TPR-like_helical_dom_sf"/>
</dbReference>
<keyword evidence="5" id="KW-1185">Reference proteome</keyword>
<name>A0A1E4TTZ6_PACTA</name>
<accession>A0A1E4TTZ6</accession>
<dbReference type="PANTHER" id="PTHR47934:SF6">
    <property type="entry name" value="MITOCHONDRIAL GROUP I INTRON SPLICING FACTOR CCM1-RELATED"/>
    <property type="match status" value="1"/>
</dbReference>
<proteinExistence type="predicted"/>
<dbReference type="OrthoDB" id="185373at2759"/>
<dbReference type="Gene3D" id="1.25.40.10">
    <property type="entry name" value="Tetratricopeptide repeat domain"/>
    <property type="match status" value="3"/>
</dbReference>
<dbReference type="InterPro" id="IPR051114">
    <property type="entry name" value="Mito_RNA_Proc_CCM1"/>
</dbReference>
<evidence type="ECO:0000313" key="4">
    <source>
        <dbReference type="EMBL" id="ODV95216.1"/>
    </source>
</evidence>
<feature type="repeat" description="PPR" evidence="3">
    <location>
        <begin position="696"/>
        <end position="730"/>
    </location>
</feature>
<protein>
    <recommendedName>
        <fullName evidence="2">Mitochondrial 15S rRNA processing factor CCM1</fullName>
    </recommendedName>
</protein>
<dbReference type="PANTHER" id="PTHR47934">
    <property type="entry name" value="PENTATRICOPEPTIDE REPEAT-CONTAINING PROTEIN PET309, MITOCHONDRIAL"/>
    <property type="match status" value="1"/>
</dbReference>
<feature type="repeat" description="PPR" evidence="3">
    <location>
        <begin position="443"/>
        <end position="477"/>
    </location>
</feature>
<evidence type="ECO:0000256" key="1">
    <source>
        <dbReference type="ARBA" id="ARBA00004173"/>
    </source>
</evidence>
<dbReference type="STRING" id="669874.A0A1E4TTZ6"/>
<dbReference type="GO" id="GO:0003729">
    <property type="term" value="F:mRNA binding"/>
    <property type="evidence" value="ECO:0007669"/>
    <property type="project" value="TreeGrafter"/>
</dbReference>
<dbReference type="InterPro" id="IPR002885">
    <property type="entry name" value="PPR_rpt"/>
</dbReference>
<organism evidence="4 5">
    <name type="scientific">Pachysolen tannophilus NRRL Y-2460</name>
    <dbReference type="NCBI Taxonomy" id="669874"/>
    <lineage>
        <taxon>Eukaryota</taxon>
        <taxon>Fungi</taxon>
        <taxon>Dikarya</taxon>
        <taxon>Ascomycota</taxon>
        <taxon>Saccharomycotina</taxon>
        <taxon>Pichiomycetes</taxon>
        <taxon>Pachysolenaceae</taxon>
        <taxon>Pachysolen</taxon>
    </lineage>
</organism>
<sequence>MSVKIAYESYMNFMNLQKHQRLISWHLAASINNYGSNIIRTSSMIPLLVRSDNNNGRLKQMVKFMKLFKRMFITTNVNYFQNNYVMLNNEITSTKSPFLSLSEFSTIPPLKNNKISFAIKNRLKDLTDEIEINLTEKYFKLMQKFDDNFKVTGIDKKIYRELYYLNSQTKGKSAAYQKIMTTTRPSLINLLHLDDRFETAELAYNLLKKRSRGKSLTPDNVIKESVQANILLRTKRFEELDKFVILAIDNQQDPIRITKMTRGLINCALAYLKDPELALKIFINYGLRSYGHLNFTSYIQYKNPLRCFDPIYHEFKNSDELKKFLKNFQEKHADLLTPHHYSCLISTIMGFSYKYQKTKEILTLWKFKIDQHLTLIPRDLTCTLTALLYSKRYQDALELYEKNHLLHADDQFDSLLLIHGKLNDWQKMQQQFEALFGRGELPNLKHYGIVMHALAERGEVKAVDTLWEQLISRKIIPSSYILIALMKAKIYYKDYKAAVGWFQKFSDYSIERPCESYRLLFEALYGLDDLKTQLKVLSHLVKEKKEDLPLTVFYPIVKSCEKIGDINSAKYVIEIIKNEYGHEINDEIHEHVANTFVNAHLYEDARNYIYEIERNLPQQRQLAMKLYNVLMNSYIKEQNYEAVARIMDSINEKKKVLNQEAYAYLLITLICSNKLEQAESLLQNITKGKFEKIECTVIHYNAMMKSLIHMKNYNKAIEIYDTMIDNNIEPNFKSYKYLIDSLIRRSKNIGDREKDLSLAIKVIDTLQENKIKDQLPTPVANLSINLIFDLVNTVVDYSTKNARFILEKYEEYSVDRSRIEEDYRYIYLLLRINAIESNWSRFNQLFDLYIEKISKYFHEDPVTEVKTRSAPIQIKTSLQKIWIYKLEELAESNKISIVLQLFNDLKEKGFIFNNKNINDTAKYLTTFDDTLKDGLRLIESKLIQGYIHLRNKRRFFKLLKQKSDEVKDYHIPYLLTKKYDPKFYLTGLTYMDVIENINTCIIRSYPKKFQRGKYLKELEIEFPHIMKYFRQRRKLVKIWRGLANSHESKKRIIKDENYEETSRKMLLRKRRLAMRNDRNYYQVIRDTPLNN</sequence>
<dbReference type="NCBIfam" id="TIGR00756">
    <property type="entry name" value="PPR"/>
    <property type="match status" value="2"/>
</dbReference>
<evidence type="ECO:0000256" key="3">
    <source>
        <dbReference type="PROSITE-ProRule" id="PRU00708"/>
    </source>
</evidence>
<reference evidence="5" key="1">
    <citation type="submission" date="2016-05" db="EMBL/GenBank/DDBJ databases">
        <title>Comparative genomics of biotechnologically important yeasts.</title>
        <authorList>
            <consortium name="DOE Joint Genome Institute"/>
            <person name="Riley R."/>
            <person name="Haridas S."/>
            <person name="Wolfe K.H."/>
            <person name="Lopes M.R."/>
            <person name="Hittinger C.T."/>
            <person name="Goker M."/>
            <person name="Salamov A."/>
            <person name="Wisecaver J."/>
            <person name="Long T.M."/>
            <person name="Aerts A.L."/>
            <person name="Barry K."/>
            <person name="Choi C."/>
            <person name="Clum A."/>
            <person name="Coughlan A.Y."/>
            <person name="Deshpande S."/>
            <person name="Douglass A.P."/>
            <person name="Hanson S.J."/>
            <person name="Klenk H.-P."/>
            <person name="Labutti K."/>
            <person name="Lapidus A."/>
            <person name="Lindquist E."/>
            <person name="Lipzen A."/>
            <person name="Meier-Kolthoff J.P."/>
            <person name="Ohm R.A."/>
            <person name="Otillar R.P."/>
            <person name="Pangilinan J."/>
            <person name="Peng Y."/>
            <person name="Rokas A."/>
            <person name="Rosa C.A."/>
            <person name="Scheuner C."/>
            <person name="Sibirny A.A."/>
            <person name="Slot J.C."/>
            <person name="Stielow J.B."/>
            <person name="Sun H."/>
            <person name="Kurtzman C.P."/>
            <person name="Blackwell M."/>
            <person name="Grigoriev I.V."/>
            <person name="Jeffries T.W."/>
        </authorList>
    </citation>
    <scope>NUCLEOTIDE SEQUENCE [LARGE SCALE GENOMIC DNA]</scope>
    <source>
        <strain evidence="5">NRRL Y-2460</strain>
    </source>
</reference>
<gene>
    <name evidence="4" type="ORF">PACTADRAFT_49965</name>
</gene>
<dbReference type="Proteomes" id="UP000094236">
    <property type="component" value="Unassembled WGS sequence"/>
</dbReference>
<dbReference type="EMBL" id="KV454014">
    <property type="protein sequence ID" value="ODV95216.1"/>
    <property type="molecule type" value="Genomic_DNA"/>
</dbReference>